<reference evidence="1 2" key="1">
    <citation type="submission" date="2018-10" db="EMBL/GenBank/DDBJ databases">
        <title>A high-quality apple genome assembly.</title>
        <authorList>
            <person name="Hu J."/>
        </authorList>
    </citation>
    <scope>NUCLEOTIDE SEQUENCE [LARGE SCALE GENOMIC DNA]</scope>
    <source>
        <strain evidence="2">cv. HFTH1</strain>
        <tissue evidence="1">Young leaf</tissue>
    </source>
</reference>
<name>A0A498KHR8_MALDO</name>
<accession>A0A498KHR8</accession>
<dbReference type="AlphaFoldDB" id="A0A498KHR8"/>
<organism evidence="1 2">
    <name type="scientific">Malus domestica</name>
    <name type="common">Apple</name>
    <name type="synonym">Pyrus malus</name>
    <dbReference type="NCBI Taxonomy" id="3750"/>
    <lineage>
        <taxon>Eukaryota</taxon>
        <taxon>Viridiplantae</taxon>
        <taxon>Streptophyta</taxon>
        <taxon>Embryophyta</taxon>
        <taxon>Tracheophyta</taxon>
        <taxon>Spermatophyta</taxon>
        <taxon>Magnoliopsida</taxon>
        <taxon>eudicotyledons</taxon>
        <taxon>Gunneridae</taxon>
        <taxon>Pentapetalae</taxon>
        <taxon>rosids</taxon>
        <taxon>fabids</taxon>
        <taxon>Rosales</taxon>
        <taxon>Rosaceae</taxon>
        <taxon>Amygdaloideae</taxon>
        <taxon>Maleae</taxon>
        <taxon>Malus</taxon>
    </lineage>
</organism>
<gene>
    <name evidence="1" type="ORF">DVH24_025847</name>
</gene>
<evidence type="ECO:0000313" key="2">
    <source>
        <dbReference type="Proteomes" id="UP000290289"/>
    </source>
</evidence>
<proteinExistence type="predicted"/>
<keyword evidence="2" id="KW-1185">Reference proteome</keyword>
<sequence>MAQRAEKEETEFKVPETLTHYVNNCGITDNPSTNNLCQKCFNTATTSLSFSSATILKLSAEKSPISTSSFSFEALAETFWKTTASEIARSDESLNRRVVNRCSECRRKVGLTEFRFHLAILSILSIISRYISQIMY</sequence>
<dbReference type="STRING" id="3750.A0A498KHR8"/>
<comment type="caution">
    <text evidence="1">The sequence shown here is derived from an EMBL/GenBank/DDBJ whole genome shotgun (WGS) entry which is preliminary data.</text>
</comment>
<evidence type="ECO:0000313" key="1">
    <source>
        <dbReference type="EMBL" id="RXI06711.1"/>
    </source>
</evidence>
<dbReference type="EMBL" id="RDQH01000328">
    <property type="protein sequence ID" value="RXI06711.1"/>
    <property type="molecule type" value="Genomic_DNA"/>
</dbReference>
<dbReference type="InterPro" id="IPR050652">
    <property type="entry name" value="AN1_A20_ZnFinger"/>
</dbReference>
<dbReference type="Gene3D" id="1.20.5.4770">
    <property type="match status" value="1"/>
</dbReference>
<dbReference type="GO" id="GO:0004842">
    <property type="term" value="F:ubiquitin-protein transferase activity"/>
    <property type="evidence" value="ECO:0007669"/>
    <property type="project" value="TreeGrafter"/>
</dbReference>
<dbReference type="FunFam" id="1.20.5.4770:FF:000006">
    <property type="entry name" value="Zinc finger A20 and AN1 domain-containing stress-associated protein 1"/>
    <property type="match status" value="1"/>
</dbReference>
<dbReference type="PANTHER" id="PTHR10634:SF22">
    <property type="entry name" value="ZINC FINGER A20 AND AN1 DOMAIN-CONTAINING STRESS-ASSOCIATED PROTEIN 5"/>
    <property type="match status" value="1"/>
</dbReference>
<dbReference type="Proteomes" id="UP000290289">
    <property type="component" value="Chromosome 2"/>
</dbReference>
<dbReference type="GO" id="GO:0016567">
    <property type="term" value="P:protein ubiquitination"/>
    <property type="evidence" value="ECO:0007669"/>
    <property type="project" value="TreeGrafter"/>
</dbReference>
<dbReference type="PANTHER" id="PTHR10634">
    <property type="entry name" value="AN1-TYPE ZINC FINGER PROTEIN"/>
    <property type="match status" value="1"/>
</dbReference>
<protein>
    <submittedName>
        <fullName evidence="1">Uncharacterized protein</fullName>
    </submittedName>
</protein>